<dbReference type="Proteomes" id="UP001163046">
    <property type="component" value="Unassembled WGS sequence"/>
</dbReference>
<comment type="caution">
    <text evidence="1">The sequence shown here is derived from an EMBL/GenBank/DDBJ whole genome shotgun (WGS) entry which is preliminary data.</text>
</comment>
<accession>A0A9W9YFU6</accession>
<proteinExistence type="predicted"/>
<dbReference type="EMBL" id="MU827779">
    <property type="protein sequence ID" value="KAJ7339690.1"/>
    <property type="molecule type" value="Genomic_DNA"/>
</dbReference>
<name>A0A9W9YFU6_9CNID</name>
<keyword evidence="2" id="KW-1185">Reference proteome</keyword>
<sequence>MVVLVKVFLASTVEPAKHFTRQMTTAVLAHKTTQEETVRCPEVSNVQSFDSFDVTLIGYN</sequence>
<dbReference type="AlphaFoldDB" id="A0A9W9YFU6"/>
<reference evidence="1" key="1">
    <citation type="submission" date="2023-01" db="EMBL/GenBank/DDBJ databases">
        <title>Genome assembly of the deep-sea coral Lophelia pertusa.</title>
        <authorList>
            <person name="Herrera S."/>
            <person name="Cordes E."/>
        </authorList>
    </citation>
    <scope>NUCLEOTIDE SEQUENCE</scope>
    <source>
        <strain evidence="1">USNM1676648</strain>
        <tissue evidence="1">Polyp</tissue>
    </source>
</reference>
<evidence type="ECO:0000313" key="1">
    <source>
        <dbReference type="EMBL" id="KAJ7339690.1"/>
    </source>
</evidence>
<organism evidence="1 2">
    <name type="scientific">Desmophyllum pertusum</name>
    <dbReference type="NCBI Taxonomy" id="174260"/>
    <lineage>
        <taxon>Eukaryota</taxon>
        <taxon>Metazoa</taxon>
        <taxon>Cnidaria</taxon>
        <taxon>Anthozoa</taxon>
        <taxon>Hexacorallia</taxon>
        <taxon>Scleractinia</taxon>
        <taxon>Caryophylliina</taxon>
        <taxon>Caryophylliidae</taxon>
        <taxon>Desmophyllum</taxon>
    </lineage>
</organism>
<gene>
    <name evidence="1" type="ORF">OS493_006109</name>
</gene>
<evidence type="ECO:0000313" key="2">
    <source>
        <dbReference type="Proteomes" id="UP001163046"/>
    </source>
</evidence>
<protein>
    <submittedName>
        <fullName evidence="1">Uncharacterized protein</fullName>
    </submittedName>
</protein>